<accession>A0AAW1QN73</accession>
<feature type="domain" description="Reverse transcriptase/retrotransposon-derived protein RNase H-like" evidence="1">
    <location>
        <begin position="222"/>
        <end position="268"/>
    </location>
</feature>
<dbReference type="InterPro" id="IPR021109">
    <property type="entry name" value="Peptidase_aspartic_dom_sf"/>
</dbReference>
<dbReference type="EMBL" id="JALJOS010000029">
    <property type="protein sequence ID" value="KAK9822904.1"/>
    <property type="molecule type" value="Genomic_DNA"/>
</dbReference>
<dbReference type="SUPFAM" id="SSF50630">
    <property type="entry name" value="Acid proteases"/>
    <property type="match status" value="1"/>
</dbReference>
<dbReference type="InterPro" id="IPR043502">
    <property type="entry name" value="DNA/RNA_pol_sf"/>
</dbReference>
<evidence type="ECO:0000313" key="3">
    <source>
        <dbReference type="Proteomes" id="UP001438707"/>
    </source>
</evidence>
<dbReference type="Gene3D" id="2.40.70.10">
    <property type="entry name" value="Acid Proteases"/>
    <property type="match status" value="1"/>
</dbReference>
<dbReference type="InterPro" id="IPR041577">
    <property type="entry name" value="RT_RNaseH_2"/>
</dbReference>
<dbReference type="CDD" id="cd00303">
    <property type="entry name" value="retropepsin_like"/>
    <property type="match status" value="1"/>
</dbReference>
<dbReference type="InterPro" id="IPR051320">
    <property type="entry name" value="Viral_Replic_Matur_Polypro"/>
</dbReference>
<keyword evidence="3" id="KW-1185">Reference proteome</keyword>
<dbReference type="Pfam" id="PF13975">
    <property type="entry name" value="gag-asp_proteas"/>
    <property type="match status" value="1"/>
</dbReference>
<evidence type="ECO:0000259" key="1">
    <source>
        <dbReference type="Pfam" id="PF17919"/>
    </source>
</evidence>
<dbReference type="PANTHER" id="PTHR33064">
    <property type="entry name" value="POL PROTEIN"/>
    <property type="match status" value="1"/>
</dbReference>
<dbReference type="Proteomes" id="UP001438707">
    <property type="component" value="Unassembled WGS sequence"/>
</dbReference>
<dbReference type="Pfam" id="PF17919">
    <property type="entry name" value="RT_RNaseH_2"/>
    <property type="match status" value="1"/>
</dbReference>
<dbReference type="AlphaFoldDB" id="A0AAW1QN73"/>
<reference evidence="2 3" key="1">
    <citation type="journal article" date="2024" name="Nat. Commun.">
        <title>Phylogenomics reveals the evolutionary origins of lichenization in chlorophyte algae.</title>
        <authorList>
            <person name="Puginier C."/>
            <person name="Libourel C."/>
            <person name="Otte J."/>
            <person name="Skaloud P."/>
            <person name="Haon M."/>
            <person name="Grisel S."/>
            <person name="Petersen M."/>
            <person name="Berrin J.G."/>
            <person name="Delaux P.M."/>
            <person name="Dal Grande F."/>
            <person name="Keller J."/>
        </authorList>
    </citation>
    <scope>NUCLEOTIDE SEQUENCE [LARGE SCALE GENOMIC DNA]</scope>
    <source>
        <strain evidence="2 3">SAG 2145</strain>
    </source>
</reference>
<protein>
    <recommendedName>
        <fullName evidence="1">Reverse transcriptase/retrotransposon-derived protein RNase H-like domain-containing protein</fullName>
    </recommendedName>
</protein>
<comment type="caution">
    <text evidence="2">The sequence shown here is derived from an EMBL/GenBank/DDBJ whole genome shotgun (WGS) entry which is preliminary data.</text>
</comment>
<dbReference type="PANTHER" id="PTHR33064:SF37">
    <property type="entry name" value="RIBONUCLEASE H"/>
    <property type="match status" value="1"/>
</dbReference>
<dbReference type="Gene3D" id="3.10.10.10">
    <property type="entry name" value="HIV Type 1 Reverse Transcriptase, subunit A, domain 1"/>
    <property type="match status" value="1"/>
</dbReference>
<name>A0AAW1QN73_9CHLO</name>
<dbReference type="SUPFAM" id="SSF56672">
    <property type="entry name" value="DNA/RNA polymerases"/>
    <property type="match status" value="1"/>
</dbReference>
<gene>
    <name evidence="2" type="ORF">WJX74_003236</name>
</gene>
<sequence length="285" mass="31911">MLVPGLPHQDVLDLIGQGNLNTGQRQQPLNATTLLHDSGASHSMMSETQARRLQLFKHVQRTNTKFYTSSGKLERPVGILTDVPISIGTLTLPTDVYVSHADSYNLLIGNNFLAAAEAQIHYGTRELCRSQHQYSSRRLCQEQLEDTGTQEPIKQRPYRLSKHEEEIVDAEVQKWLQQGIVEPSQSPWASPVVLVPKKKINPDDPNEKPKYRLCIDYRALNKTDWCREAVAAVLCQIQDGEEHPICYAGRSLAPAERNYAATEGECLASSCPPLEKEQPCQAITI</sequence>
<organism evidence="2 3">
    <name type="scientific">Apatococcus lobatus</name>
    <dbReference type="NCBI Taxonomy" id="904363"/>
    <lineage>
        <taxon>Eukaryota</taxon>
        <taxon>Viridiplantae</taxon>
        <taxon>Chlorophyta</taxon>
        <taxon>core chlorophytes</taxon>
        <taxon>Trebouxiophyceae</taxon>
        <taxon>Chlorellales</taxon>
        <taxon>Chlorellaceae</taxon>
        <taxon>Apatococcus</taxon>
    </lineage>
</organism>
<evidence type="ECO:0000313" key="2">
    <source>
        <dbReference type="EMBL" id="KAK9822904.1"/>
    </source>
</evidence>
<proteinExistence type="predicted"/>